<feature type="domain" description="F-box/LRR-repeat protein 15/At3g58940/PEG3-like LRR" evidence="2">
    <location>
        <begin position="158"/>
        <end position="303"/>
    </location>
</feature>
<dbReference type="Gene3D" id="3.80.10.10">
    <property type="entry name" value="Ribonuclease Inhibitor"/>
    <property type="match status" value="1"/>
</dbReference>
<proteinExistence type="predicted"/>
<dbReference type="InterPro" id="IPR036047">
    <property type="entry name" value="F-box-like_dom_sf"/>
</dbReference>
<dbReference type="Pfam" id="PF00646">
    <property type="entry name" value="F-box"/>
    <property type="match status" value="1"/>
</dbReference>
<dbReference type="EMBL" id="JBDFQZ010000001">
    <property type="protein sequence ID" value="KAK9757591.1"/>
    <property type="molecule type" value="Genomic_DNA"/>
</dbReference>
<evidence type="ECO:0000313" key="4">
    <source>
        <dbReference type="Proteomes" id="UP001443914"/>
    </source>
</evidence>
<protein>
    <recommendedName>
        <fullName evidence="5">F-box domain-containing protein</fullName>
    </recommendedName>
</protein>
<gene>
    <name evidence="3" type="ORF">RND81_01G172700</name>
</gene>
<accession>A0AAW1NGB2</accession>
<dbReference type="AlphaFoldDB" id="A0AAW1NGB2"/>
<feature type="domain" description="F-box" evidence="1">
    <location>
        <begin position="24"/>
        <end position="57"/>
    </location>
</feature>
<evidence type="ECO:0000313" key="3">
    <source>
        <dbReference type="EMBL" id="KAK9757592.1"/>
    </source>
</evidence>
<dbReference type="Pfam" id="PF24758">
    <property type="entry name" value="LRR_At5g56370"/>
    <property type="match status" value="1"/>
</dbReference>
<dbReference type="Proteomes" id="UP001443914">
    <property type="component" value="Unassembled WGS sequence"/>
</dbReference>
<dbReference type="SUPFAM" id="SSF52047">
    <property type="entry name" value="RNI-like"/>
    <property type="match status" value="1"/>
</dbReference>
<dbReference type="PANTHER" id="PTHR31900:SF31">
    <property type="entry name" value="F-BOX_LRR-REPEAT PROTEIN 13-LIKE"/>
    <property type="match status" value="1"/>
</dbReference>
<dbReference type="SUPFAM" id="SSF81383">
    <property type="entry name" value="F-box domain"/>
    <property type="match status" value="1"/>
</dbReference>
<evidence type="ECO:0008006" key="5">
    <source>
        <dbReference type="Google" id="ProtNLM"/>
    </source>
</evidence>
<keyword evidence="4" id="KW-1185">Reference proteome</keyword>
<dbReference type="InterPro" id="IPR055411">
    <property type="entry name" value="LRR_FXL15/At3g58940/PEG3-like"/>
</dbReference>
<evidence type="ECO:0000259" key="2">
    <source>
        <dbReference type="Pfam" id="PF24758"/>
    </source>
</evidence>
<dbReference type="InterPro" id="IPR001810">
    <property type="entry name" value="F-box_dom"/>
</dbReference>
<dbReference type="InterPro" id="IPR050232">
    <property type="entry name" value="FBL13/AtMIF1-like"/>
</dbReference>
<organism evidence="3 4">
    <name type="scientific">Saponaria officinalis</name>
    <name type="common">Common soapwort</name>
    <name type="synonym">Lychnis saponaria</name>
    <dbReference type="NCBI Taxonomy" id="3572"/>
    <lineage>
        <taxon>Eukaryota</taxon>
        <taxon>Viridiplantae</taxon>
        <taxon>Streptophyta</taxon>
        <taxon>Embryophyta</taxon>
        <taxon>Tracheophyta</taxon>
        <taxon>Spermatophyta</taxon>
        <taxon>Magnoliopsida</taxon>
        <taxon>eudicotyledons</taxon>
        <taxon>Gunneridae</taxon>
        <taxon>Pentapetalae</taxon>
        <taxon>Caryophyllales</taxon>
        <taxon>Caryophyllaceae</taxon>
        <taxon>Caryophylleae</taxon>
        <taxon>Saponaria</taxon>
    </lineage>
</organism>
<comment type="caution">
    <text evidence="3">The sequence shown here is derived from an EMBL/GenBank/DDBJ whole genome shotgun (WGS) entry which is preliminary data.</text>
</comment>
<evidence type="ECO:0000259" key="1">
    <source>
        <dbReference type="Pfam" id="PF00646"/>
    </source>
</evidence>
<reference evidence="3 4" key="1">
    <citation type="submission" date="2024-03" db="EMBL/GenBank/DDBJ databases">
        <title>WGS assembly of Saponaria officinalis var. Norfolk2.</title>
        <authorList>
            <person name="Jenkins J."/>
            <person name="Shu S."/>
            <person name="Grimwood J."/>
            <person name="Barry K."/>
            <person name="Goodstein D."/>
            <person name="Schmutz J."/>
            <person name="Leebens-Mack J."/>
            <person name="Osbourn A."/>
        </authorList>
    </citation>
    <scope>NUCLEOTIDE SEQUENCE [LARGE SCALE GENOMIC DNA]</scope>
    <source>
        <strain evidence="4">cv. Norfolk2</strain>
        <strain evidence="3">JIC</strain>
        <tissue evidence="3">Leaf</tissue>
    </source>
</reference>
<sequence>MLSKCNKIMHNSEGINATNCKDRLSELPDEVIVHILSFLPTVDAIRTMLIRCFRNLWTFVPTLKFDLDAYTNGMIRLNRCDDLWTINPLFGSEIQEYYDIHYSSDSDSGVIFWVFPRFSRFVRNVLTLHKGPTIDTFHISIDQFPDDLFVQDVIDDVQTWLTFAIDKGVQNLNFDFDSHDAIIPQCVFTSHSLVTLSLSDVKLEDQTQVHLRNLRKLSLFCVCGSDRAFQQLISGCPSLLELTIDNAIGMQILNVTSQSVSKLFLGVEDDPIALNTPALKMLDVVYPSSSSSYLLKVIDVSSLQEVNAKNLPCYGDQVTTFFSQFLSVEVFTLSHHSFSRLSLINTDYPQNRWKRLVLHPCWYNVRCVQIIFGLVAASVELEDLVIHSGYSSGNGKTRFIRPEISTCVMPLLKTVTIHRKENCLVSQLKIVELLLANTIVLEKMVINFEKKQVTAVEENNFVEQVSRFRKASTNATVVFA</sequence>
<dbReference type="InterPro" id="IPR032675">
    <property type="entry name" value="LRR_dom_sf"/>
</dbReference>
<dbReference type="PANTHER" id="PTHR31900">
    <property type="entry name" value="F-BOX/RNI SUPERFAMILY PROTEIN-RELATED"/>
    <property type="match status" value="1"/>
</dbReference>
<dbReference type="EMBL" id="JBDFQZ010000001">
    <property type="protein sequence ID" value="KAK9757592.1"/>
    <property type="molecule type" value="Genomic_DNA"/>
</dbReference>
<name>A0AAW1NGB2_SAPOF</name>